<gene>
    <name evidence="3" type="ORF">SAMN05421759_10554</name>
</gene>
<dbReference type="PANTHER" id="PTHR19328:SF75">
    <property type="entry name" value="ALDOSE SUGAR DEHYDROGENASE YLII"/>
    <property type="match status" value="1"/>
</dbReference>
<dbReference type="RefSeq" id="WP_076448041.1">
    <property type="nucleotide sequence ID" value="NZ_FTOQ01000005.1"/>
</dbReference>
<keyword evidence="1" id="KW-0732">Signal</keyword>
<name>A0A1N7MP55_9RHOB</name>
<dbReference type="Gene3D" id="2.120.10.30">
    <property type="entry name" value="TolB, C-terminal domain"/>
    <property type="match status" value="1"/>
</dbReference>
<keyword evidence="4" id="KW-1185">Reference proteome</keyword>
<feature type="chain" id="PRO_5013269813" evidence="1">
    <location>
        <begin position="20"/>
        <end position="396"/>
    </location>
</feature>
<accession>A0A1N7MP55</accession>
<dbReference type="Pfam" id="PF07995">
    <property type="entry name" value="GSDH"/>
    <property type="match status" value="1"/>
</dbReference>
<dbReference type="Proteomes" id="UP000186684">
    <property type="component" value="Unassembled WGS sequence"/>
</dbReference>
<sequence>MRLALTTAATLLFALPACAQDFERGARNTDFPPAFAEQFRAPLVDSGVALEVSTVADGLSRPWAVAVLPGDAGYLVTERTGTLRHIARDGTVSAPIGGVPEVLNEGQGGLLDVALAPDFAQSRRIYLSYAKPLFRGRNATAASYATLAEDFSALDDVTEFFVQEPGSYSPMHFGSRIEFDGAGHVFVTTGEHFGEGERELAQELDTTYGKTVRFTLDGAIPSDNPFAGNRGKNGEIWSRGHRNPQGALYRDGHLWTIEHGPAGGDELNRIERGKNYGWPVISYGENYNGSPVGANAAVQDGLEQPVYFWDPVIAPSGMTLYDGALFGDWQGDIFIASLNPGGIVRLSLGPNDRVTEEERLRMDLGRVRDVAVDRDGAILAVTDSDRGRLVRLTPGG</sequence>
<dbReference type="PANTHER" id="PTHR19328">
    <property type="entry name" value="HEDGEHOG-INTERACTING PROTEIN"/>
    <property type="match status" value="1"/>
</dbReference>
<protein>
    <submittedName>
        <fullName evidence="3">Glucose/arabinose dehydrogenase, beta-propeller fold</fullName>
    </submittedName>
</protein>
<evidence type="ECO:0000313" key="3">
    <source>
        <dbReference type="EMBL" id="SIS87936.1"/>
    </source>
</evidence>
<proteinExistence type="predicted"/>
<dbReference type="OrthoDB" id="9770043at2"/>
<dbReference type="AlphaFoldDB" id="A0A1N7MP55"/>
<dbReference type="InterPro" id="IPR012938">
    <property type="entry name" value="Glc/Sorbosone_DH"/>
</dbReference>
<dbReference type="InterPro" id="IPR011042">
    <property type="entry name" value="6-blade_b-propeller_TolB-like"/>
</dbReference>
<dbReference type="InterPro" id="IPR011041">
    <property type="entry name" value="Quinoprot_gluc/sorb_DH_b-prop"/>
</dbReference>
<dbReference type="SUPFAM" id="SSF50952">
    <property type="entry name" value="Soluble quinoprotein glucose dehydrogenase"/>
    <property type="match status" value="1"/>
</dbReference>
<reference evidence="4" key="1">
    <citation type="submission" date="2017-01" db="EMBL/GenBank/DDBJ databases">
        <authorList>
            <person name="Varghese N."/>
            <person name="Submissions S."/>
        </authorList>
    </citation>
    <scope>NUCLEOTIDE SEQUENCE [LARGE SCALE GENOMIC DNA]</scope>
    <source>
        <strain evidence="4">DSM 29430</strain>
    </source>
</reference>
<evidence type="ECO:0000313" key="4">
    <source>
        <dbReference type="Proteomes" id="UP000186684"/>
    </source>
</evidence>
<feature type="domain" description="Glucose/Sorbosone dehydrogenase" evidence="2">
    <location>
        <begin position="59"/>
        <end position="391"/>
    </location>
</feature>
<evidence type="ECO:0000256" key="1">
    <source>
        <dbReference type="SAM" id="SignalP"/>
    </source>
</evidence>
<dbReference type="EMBL" id="FTOQ01000005">
    <property type="protein sequence ID" value="SIS87936.1"/>
    <property type="molecule type" value="Genomic_DNA"/>
</dbReference>
<dbReference type="STRING" id="633194.SAMN05421759_10554"/>
<organism evidence="3 4">
    <name type="scientific">Roseivivax lentus</name>
    <dbReference type="NCBI Taxonomy" id="633194"/>
    <lineage>
        <taxon>Bacteria</taxon>
        <taxon>Pseudomonadati</taxon>
        <taxon>Pseudomonadota</taxon>
        <taxon>Alphaproteobacteria</taxon>
        <taxon>Rhodobacterales</taxon>
        <taxon>Roseobacteraceae</taxon>
        <taxon>Roseivivax</taxon>
    </lineage>
</organism>
<evidence type="ECO:0000259" key="2">
    <source>
        <dbReference type="Pfam" id="PF07995"/>
    </source>
</evidence>
<feature type="signal peptide" evidence="1">
    <location>
        <begin position="1"/>
        <end position="19"/>
    </location>
</feature>